<protein>
    <submittedName>
        <fullName evidence="2">Uncharacterized protein</fullName>
    </submittedName>
</protein>
<evidence type="ECO:0000313" key="2">
    <source>
        <dbReference type="EMBL" id="KAK7848180.1"/>
    </source>
</evidence>
<proteinExistence type="predicted"/>
<dbReference type="AlphaFoldDB" id="A0AAW0L8Z6"/>
<accession>A0AAW0L8Z6</accession>
<gene>
    <name evidence="2" type="ORF">CFP56_005419</name>
</gene>
<reference evidence="2 3" key="1">
    <citation type="journal article" date="2018" name="Sci. Data">
        <title>The draft genome sequence of cork oak.</title>
        <authorList>
            <person name="Ramos A.M."/>
            <person name="Usie A."/>
            <person name="Barbosa P."/>
            <person name="Barros P.M."/>
            <person name="Capote T."/>
            <person name="Chaves I."/>
            <person name="Simoes F."/>
            <person name="Abreu I."/>
            <person name="Carrasquinho I."/>
            <person name="Faro C."/>
            <person name="Guimaraes J.B."/>
            <person name="Mendonca D."/>
            <person name="Nobrega F."/>
            <person name="Rodrigues L."/>
            <person name="Saibo N.J.M."/>
            <person name="Varela M.C."/>
            <person name="Egas C."/>
            <person name="Matos J."/>
            <person name="Miguel C.M."/>
            <person name="Oliveira M.M."/>
            <person name="Ricardo C.P."/>
            <person name="Goncalves S."/>
        </authorList>
    </citation>
    <scope>NUCLEOTIDE SEQUENCE [LARGE SCALE GENOMIC DNA]</scope>
    <source>
        <strain evidence="3">cv. HL8</strain>
    </source>
</reference>
<keyword evidence="1" id="KW-0472">Membrane</keyword>
<sequence length="198" mass="23332">MHILVWTNPVFKIVSILKIDFIFKDVYIFKIVSILKIVFVFKEVFVSKIDFFVKIVFIFKEVIIDFTFKIVSILKIDFIFKDVFIFKIVSVFKARSLRITNRLRCQDCMRLQGSLCIKIVCVFKEVFVSHIGFIVKIVFVFKEVFVSQIDFVVKIVFVFKIVVEVVVLVATWLEEQNKLLQACNNIESEDFKRICVDS</sequence>
<dbReference type="Proteomes" id="UP000237347">
    <property type="component" value="Unassembled WGS sequence"/>
</dbReference>
<feature type="transmembrane region" description="Helical" evidence="1">
    <location>
        <begin position="115"/>
        <end position="139"/>
    </location>
</feature>
<name>A0AAW0L8Z6_QUESU</name>
<feature type="transmembrane region" description="Helical" evidence="1">
    <location>
        <begin position="151"/>
        <end position="173"/>
    </location>
</feature>
<dbReference type="EMBL" id="PKMF04000130">
    <property type="protein sequence ID" value="KAK7848180.1"/>
    <property type="molecule type" value="Genomic_DNA"/>
</dbReference>
<keyword evidence="1" id="KW-1133">Transmembrane helix</keyword>
<evidence type="ECO:0000256" key="1">
    <source>
        <dbReference type="SAM" id="Phobius"/>
    </source>
</evidence>
<evidence type="ECO:0000313" key="3">
    <source>
        <dbReference type="Proteomes" id="UP000237347"/>
    </source>
</evidence>
<organism evidence="2 3">
    <name type="scientific">Quercus suber</name>
    <name type="common">Cork oak</name>
    <dbReference type="NCBI Taxonomy" id="58331"/>
    <lineage>
        <taxon>Eukaryota</taxon>
        <taxon>Viridiplantae</taxon>
        <taxon>Streptophyta</taxon>
        <taxon>Embryophyta</taxon>
        <taxon>Tracheophyta</taxon>
        <taxon>Spermatophyta</taxon>
        <taxon>Magnoliopsida</taxon>
        <taxon>eudicotyledons</taxon>
        <taxon>Gunneridae</taxon>
        <taxon>Pentapetalae</taxon>
        <taxon>rosids</taxon>
        <taxon>fabids</taxon>
        <taxon>Fagales</taxon>
        <taxon>Fagaceae</taxon>
        <taxon>Quercus</taxon>
    </lineage>
</organism>
<keyword evidence="1" id="KW-0812">Transmembrane</keyword>
<keyword evidence="3" id="KW-1185">Reference proteome</keyword>
<comment type="caution">
    <text evidence="2">The sequence shown here is derived from an EMBL/GenBank/DDBJ whole genome shotgun (WGS) entry which is preliminary data.</text>
</comment>